<keyword evidence="3 5" id="KW-0378">Hydrolase</keyword>
<dbReference type="InterPro" id="IPR021731">
    <property type="entry name" value="AMIN_dom"/>
</dbReference>
<dbReference type="Pfam" id="PF01520">
    <property type="entry name" value="Amidase_3"/>
    <property type="match status" value="1"/>
</dbReference>
<evidence type="ECO:0000259" key="4">
    <source>
        <dbReference type="SMART" id="SM00646"/>
    </source>
</evidence>
<feature type="domain" description="MurNAc-LAA" evidence="4">
    <location>
        <begin position="246"/>
        <end position="406"/>
    </location>
</feature>
<dbReference type="PANTHER" id="PTHR30404:SF0">
    <property type="entry name" value="N-ACETYLMURAMOYL-L-ALANINE AMIDASE AMIC"/>
    <property type="match status" value="1"/>
</dbReference>
<dbReference type="Gene3D" id="2.60.40.3500">
    <property type="match status" value="1"/>
</dbReference>
<dbReference type="EMBL" id="CP000471">
    <property type="protein sequence ID" value="ABK44630.1"/>
    <property type="molecule type" value="Genomic_DNA"/>
</dbReference>
<dbReference type="GO" id="GO:0030288">
    <property type="term" value="C:outer membrane-bounded periplasmic space"/>
    <property type="evidence" value="ECO:0007669"/>
    <property type="project" value="TreeGrafter"/>
</dbReference>
<dbReference type="InterPro" id="IPR006311">
    <property type="entry name" value="TAT_signal"/>
</dbReference>
<dbReference type="KEGG" id="mgm:Mmc1_2129"/>
<sequence length="416" mass="46748">MLTDDNMELMDIHRRLNRLSDVNRRQLLQLLALTSGGMLLPNLAEASLGPNQIKDIRVWTAPDHSRVVFDLERPVKHTLFRLKNPDRVVLDIENAILSQSTSHLRIKDPVVRAFRMGIPRPDTTRAVFELNEEVRPRSFLLKATKDRGPRLVIDLYRKGELERQARLEREYDPFRNRTPVRENMVVVIDPGHGGEDPGATGPSGVREKDVVLTVAKKLAAMVNATPGYEAKLTREGDYYVSLKKRVGIARQYDPDLFMSLHADSFRIRSARGTSVYCLSEQGKPTPDRAIKDLVERENSTDLVGGVNLGKVVDPEVAGILMDLSQRDSLNRSLVLGRNLLDSLDAMPQVRLHYRNVKQAGFAVLKAPDIPSVLVELAFLSNPNEEMMMKKESYQATLAAGLLKGVERFAKASREIS</sequence>
<dbReference type="GO" id="GO:0009253">
    <property type="term" value="P:peptidoglycan catabolic process"/>
    <property type="evidence" value="ECO:0007669"/>
    <property type="project" value="InterPro"/>
</dbReference>
<proteinExistence type="predicted"/>
<evidence type="ECO:0000313" key="5">
    <source>
        <dbReference type="EMBL" id="ABK44630.1"/>
    </source>
</evidence>
<dbReference type="PANTHER" id="PTHR30404">
    <property type="entry name" value="N-ACETYLMURAMOYL-L-ALANINE AMIDASE"/>
    <property type="match status" value="1"/>
</dbReference>
<dbReference type="GO" id="GO:0008745">
    <property type="term" value="F:N-acetylmuramoyl-L-alanine amidase activity"/>
    <property type="evidence" value="ECO:0007669"/>
    <property type="project" value="UniProtKB-EC"/>
</dbReference>
<organism evidence="5 6">
    <name type="scientific">Magnetococcus marinus (strain ATCC BAA-1437 / JCM 17883 / MC-1)</name>
    <dbReference type="NCBI Taxonomy" id="156889"/>
    <lineage>
        <taxon>Bacteria</taxon>
        <taxon>Pseudomonadati</taxon>
        <taxon>Pseudomonadota</taxon>
        <taxon>Magnetococcia</taxon>
        <taxon>Magnetococcales</taxon>
        <taxon>Magnetococcaceae</taxon>
        <taxon>Magnetococcus</taxon>
    </lineage>
</organism>
<dbReference type="AlphaFoldDB" id="A0L9I7"/>
<keyword evidence="6" id="KW-1185">Reference proteome</keyword>
<dbReference type="SMART" id="SM00646">
    <property type="entry name" value="Ami_3"/>
    <property type="match status" value="1"/>
</dbReference>
<evidence type="ECO:0000256" key="3">
    <source>
        <dbReference type="ARBA" id="ARBA00022801"/>
    </source>
</evidence>
<protein>
    <recommendedName>
        <fullName evidence="2">N-acetylmuramoyl-L-alanine amidase</fullName>
        <ecNumber evidence="2">3.5.1.28</ecNumber>
    </recommendedName>
</protein>
<dbReference type="CDD" id="cd02696">
    <property type="entry name" value="MurNAc-LAA"/>
    <property type="match status" value="1"/>
</dbReference>
<dbReference type="EC" id="3.5.1.28" evidence="2"/>
<dbReference type="PROSITE" id="PS51318">
    <property type="entry name" value="TAT"/>
    <property type="match status" value="1"/>
</dbReference>
<name>A0L9I7_MAGMM</name>
<dbReference type="eggNOG" id="COG0860">
    <property type="taxonomic scope" value="Bacteria"/>
</dbReference>
<evidence type="ECO:0000256" key="2">
    <source>
        <dbReference type="ARBA" id="ARBA00011901"/>
    </source>
</evidence>
<reference evidence="5 6" key="2">
    <citation type="journal article" date="2012" name="Int. J. Syst. Evol. Microbiol.">
        <title>Magnetococcus marinus gen. nov., sp. nov., a marine, magnetotactic bacterium that represents a novel lineage (Magnetococcaceae fam. nov.; Magnetococcales ord. nov.) at the base of the Alphaproteobacteria.</title>
        <authorList>
            <person name="Bazylinski D.A."/>
            <person name="Williams T.J."/>
            <person name="Lefevre C.T."/>
            <person name="Berg R.J."/>
            <person name="Zhang C.L."/>
            <person name="Bowser S.S."/>
            <person name="Dean A.J."/>
            <person name="Beveridge T.J."/>
        </authorList>
    </citation>
    <scope>NUCLEOTIDE SEQUENCE [LARGE SCALE GENOMIC DNA]</scope>
    <source>
        <strain evidence="6">ATCC BAA-1437 / JCM 17883 / MC-1</strain>
    </source>
</reference>
<dbReference type="HOGENOM" id="CLU_014322_2_3_5"/>
<dbReference type="InterPro" id="IPR050695">
    <property type="entry name" value="N-acetylmuramoyl_amidase_3"/>
</dbReference>
<evidence type="ECO:0000256" key="1">
    <source>
        <dbReference type="ARBA" id="ARBA00001561"/>
    </source>
</evidence>
<comment type="catalytic activity">
    <reaction evidence="1">
        <text>Hydrolyzes the link between N-acetylmuramoyl residues and L-amino acid residues in certain cell-wall glycopeptides.</text>
        <dbReference type="EC" id="3.5.1.28"/>
    </reaction>
</comment>
<evidence type="ECO:0000313" key="6">
    <source>
        <dbReference type="Proteomes" id="UP000002586"/>
    </source>
</evidence>
<dbReference type="Pfam" id="PF11741">
    <property type="entry name" value="AMIN"/>
    <property type="match status" value="1"/>
</dbReference>
<dbReference type="Gene3D" id="3.40.630.40">
    <property type="entry name" value="Zn-dependent exopeptidases"/>
    <property type="match status" value="1"/>
</dbReference>
<accession>A0L9I7</accession>
<dbReference type="Proteomes" id="UP000002586">
    <property type="component" value="Chromosome"/>
</dbReference>
<reference evidence="6" key="1">
    <citation type="journal article" date="2009" name="Appl. Environ. Microbiol.">
        <title>Complete genome sequence of the chemolithoautotrophic marine magnetotactic coccus strain MC-1.</title>
        <authorList>
            <person name="Schubbe S."/>
            <person name="Williams T.J."/>
            <person name="Xie G."/>
            <person name="Kiss H.E."/>
            <person name="Brettin T.S."/>
            <person name="Martinez D."/>
            <person name="Ross C.A."/>
            <person name="Schuler D."/>
            <person name="Cox B.L."/>
            <person name="Nealson K.H."/>
            <person name="Bazylinski D.A."/>
        </authorList>
    </citation>
    <scope>NUCLEOTIDE SEQUENCE [LARGE SCALE GENOMIC DNA]</scope>
    <source>
        <strain evidence="6">ATCC BAA-1437 / JCM 17883 / MC-1</strain>
    </source>
</reference>
<dbReference type="InterPro" id="IPR002508">
    <property type="entry name" value="MurNAc-LAA_cat"/>
</dbReference>
<dbReference type="SUPFAM" id="SSF53187">
    <property type="entry name" value="Zn-dependent exopeptidases"/>
    <property type="match status" value="1"/>
</dbReference>
<dbReference type="STRING" id="156889.Mmc1_2129"/>
<gene>
    <name evidence="5" type="ordered locus">Mmc1_2129</name>
</gene>